<name>A0ABM1MU81_NICVS</name>
<accession>A0ABM1MU81</accession>
<protein>
    <submittedName>
        <fullName evidence="2">Uncharacterized protein LOC108563845</fullName>
    </submittedName>
</protein>
<sequence length="109" mass="12056">MDIFQVKTILFTVKSQRGFRLPANKEFPDITVTPKLNARYGTGACQVVNSSASFVQMEPFSTNLQESAIGGSTLTVHQHQTTTTSTKTFIRFPITTPINNDVNGHAVYF</sequence>
<dbReference type="Proteomes" id="UP000695000">
    <property type="component" value="Unplaced"/>
</dbReference>
<proteinExistence type="predicted"/>
<keyword evidence="1" id="KW-1185">Reference proteome</keyword>
<dbReference type="GeneID" id="108563845"/>
<dbReference type="RefSeq" id="XP_017778131.1">
    <property type="nucleotide sequence ID" value="XM_017922642.1"/>
</dbReference>
<evidence type="ECO:0000313" key="1">
    <source>
        <dbReference type="Proteomes" id="UP000695000"/>
    </source>
</evidence>
<organism evidence="1 2">
    <name type="scientific">Nicrophorus vespilloides</name>
    <name type="common">Boreal carrion beetle</name>
    <dbReference type="NCBI Taxonomy" id="110193"/>
    <lineage>
        <taxon>Eukaryota</taxon>
        <taxon>Metazoa</taxon>
        <taxon>Ecdysozoa</taxon>
        <taxon>Arthropoda</taxon>
        <taxon>Hexapoda</taxon>
        <taxon>Insecta</taxon>
        <taxon>Pterygota</taxon>
        <taxon>Neoptera</taxon>
        <taxon>Endopterygota</taxon>
        <taxon>Coleoptera</taxon>
        <taxon>Polyphaga</taxon>
        <taxon>Staphyliniformia</taxon>
        <taxon>Silphidae</taxon>
        <taxon>Nicrophorinae</taxon>
        <taxon>Nicrophorus</taxon>
    </lineage>
</organism>
<gene>
    <name evidence="2" type="primary">LOC108563845</name>
</gene>
<reference evidence="2" key="1">
    <citation type="submission" date="2025-08" db="UniProtKB">
        <authorList>
            <consortium name="RefSeq"/>
        </authorList>
    </citation>
    <scope>IDENTIFICATION</scope>
</reference>
<evidence type="ECO:0000313" key="2">
    <source>
        <dbReference type="RefSeq" id="XP_017778131.1"/>
    </source>
</evidence>